<evidence type="ECO:0000256" key="1">
    <source>
        <dbReference type="ARBA" id="ARBA00004635"/>
    </source>
</evidence>
<dbReference type="Gene3D" id="3.30.300.210">
    <property type="entry name" value="Nutrient germinant receptor protein C, domain 3"/>
    <property type="match status" value="1"/>
</dbReference>
<dbReference type="GO" id="GO:0009847">
    <property type="term" value="P:spore germination"/>
    <property type="evidence" value="ECO:0007669"/>
    <property type="project" value="InterPro"/>
</dbReference>
<proteinExistence type="inferred from homology"/>
<evidence type="ECO:0000313" key="11">
    <source>
        <dbReference type="Proteomes" id="UP000580568"/>
    </source>
</evidence>
<keyword evidence="3" id="KW-0309">Germination</keyword>
<evidence type="ECO:0000313" key="10">
    <source>
        <dbReference type="EMBL" id="GFP77384.1"/>
    </source>
</evidence>
<dbReference type="Pfam" id="PF25198">
    <property type="entry name" value="Spore_GerAC_N"/>
    <property type="match status" value="1"/>
</dbReference>
<evidence type="ECO:0000256" key="6">
    <source>
        <dbReference type="ARBA" id="ARBA00023139"/>
    </source>
</evidence>
<keyword evidence="4" id="KW-0732">Signal</keyword>
<evidence type="ECO:0000259" key="9">
    <source>
        <dbReference type="Pfam" id="PF25198"/>
    </source>
</evidence>
<name>A0A6V8SJI3_9CLOT</name>
<sequence>MKISKSIPTLLILIITVNLTGCWNYREIESMAIVAGVAIDKSETSKKYEMTAEIIDIESGKESKSVPRYITLTGDSIFDIARNMITISDRKLYWSHAKCIIVSTSIAREGLGNIIDWFIRDAETRSDMYLLVSSEKTAKEIITASPTSGKIMSLELANQLRNQKLASRAPILDLWDFADSLIQQGRSATVPRVILARQSGSPTPSIDGIAIFKRDALIGIIEGTETKYLLFAFNQIKGGILLVYTENQKPLTLEIFQSKTKIKPILKDDSLKISIMTETVVAMAEDQPLIEFFKEEQRKEIERNASLVLENSIYSSIKKVQEEYGSDIFGFGTKVREDMPKTWKKLSTSWSDKFKDLPVSVTSKIKIKNSATTSKPLEIGD</sequence>
<evidence type="ECO:0000256" key="2">
    <source>
        <dbReference type="ARBA" id="ARBA00007886"/>
    </source>
</evidence>
<dbReference type="AlphaFoldDB" id="A0A6V8SJI3"/>
<evidence type="ECO:0000256" key="5">
    <source>
        <dbReference type="ARBA" id="ARBA00023136"/>
    </source>
</evidence>
<comment type="similarity">
    <text evidence="2">Belongs to the GerABKC lipoprotein family.</text>
</comment>
<organism evidence="10 11">
    <name type="scientific">Clostridium fungisolvens</name>
    <dbReference type="NCBI Taxonomy" id="1604897"/>
    <lineage>
        <taxon>Bacteria</taxon>
        <taxon>Bacillati</taxon>
        <taxon>Bacillota</taxon>
        <taxon>Clostridia</taxon>
        <taxon>Eubacteriales</taxon>
        <taxon>Clostridiaceae</taxon>
        <taxon>Clostridium</taxon>
    </lineage>
</organism>
<feature type="domain" description="Spore germination protein N-terminal" evidence="9">
    <location>
        <begin position="24"/>
        <end position="193"/>
    </location>
</feature>
<keyword evidence="5" id="KW-0472">Membrane</keyword>
<keyword evidence="6" id="KW-0564">Palmitate</keyword>
<dbReference type="InterPro" id="IPR046953">
    <property type="entry name" value="Spore_GerAC-like_C"/>
</dbReference>
<keyword evidence="7" id="KW-0449">Lipoprotein</keyword>
<evidence type="ECO:0000256" key="4">
    <source>
        <dbReference type="ARBA" id="ARBA00022729"/>
    </source>
</evidence>
<comment type="caution">
    <text evidence="10">The sequence shown here is derived from an EMBL/GenBank/DDBJ whole genome shotgun (WGS) entry which is preliminary data.</text>
</comment>
<dbReference type="EMBL" id="BLZR01000001">
    <property type="protein sequence ID" value="GFP77384.1"/>
    <property type="molecule type" value="Genomic_DNA"/>
</dbReference>
<dbReference type="NCBIfam" id="TIGR02887">
    <property type="entry name" value="spore_ger_x_C"/>
    <property type="match status" value="1"/>
</dbReference>
<dbReference type="InterPro" id="IPR038501">
    <property type="entry name" value="Spore_GerAC_C_sf"/>
</dbReference>
<dbReference type="Proteomes" id="UP000580568">
    <property type="component" value="Unassembled WGS sequence"/>
</dbReference>
<dbReference type="Pfam" id="PF05504">
    <property type="entry name" value="Spore_GerAC"/>
    <property type="match status" value="1"/>
</dbReference>
<evidence type="ECO:0000259" key="8">
    <source>
        <dbReference type="Pfam" id="PF05504"/>
    </source>
</evidence>
<dbReference type="GO" id="GO:0016020">
    <property type="term" value="C:membrane"/>
    <property type="evidence" value="ECO:0007669"/>
    <property type="project" value="UniProtKB-SubCell"/>
</dbReference>
<evidence type="ECO:0000256" key="3">
    <source>
        <dbReference type="ARBA" id="ARBA00022544"/>
    </source>
</evidence>
<feature type="domain" description="Spore germination GerAC-like C-terminal" evidence="8">
    <location>
        <begin position="207"/>
        <end position="370"/>
    </location>
</feature>
<keyword evidence="11" id="KW-1185">Reference proteome</keyword>
<dbReference type="InterPro" id="IPR008844">
    <property type="entry name" value="Spore_GerAC-like"/>
</dbReference>
<reference evidence="10 11" key="1">
    <citation type="submission" date="2020-07" db="EMBL/GenBank/DDBJ databases">
        <title>A new beta-1,3-glucan-decomposing anaerobic bacterium isolated from anoxic soil subjected to biological soil disinfestation.</title>
        <authorList>
            <person name="Ueki A."/>
            <person name="Tonouchi A."/>
        </authorList>
    </citation>
    <scope>NUCLEOTIDE SEQUENCE [LARGE SCALE GENOMIC DNA]</scope>
    <source>
        <strain evidence="10 11">TW1</strain>
    </source>
</reference>
<comment type="subcellular location">
    <subcellularLocation>
        <location evidence="1">Membrane</location>
        <topology evidence="1">Lipid-anchor</topology>
    </subcellularLocation>
</comment>
<dbReference type="PANTHER" id="PTHR35789">
    <property type="entry name" value="SPORE GERMINATION PROTEIN B3"/>
    <property type="match status" value="1"/>
</dbReference>
<dbReference type="RefSeq" id="WP_183278760.1">
    <property type="nucleotide sequence ID" value="NZ_BLZR01000001.1"/>
</dbReference>
<dbReference type="PANTHER" id="PTHR35789:SF1">
    <property type="entry name" value="SPORE GERMINATION PROTEIN B3"/>
    <property type="match status" value="1"/>
</dbReference>
<gene>
    <name evidence="10" type="ORF">bsdtw1_03511</name>
</gene>
<accession>A0A6V8SJI3</accession>
<dbReference type="InterPro" id="IPR057336">
    <property type="entry name" value="GerAC_N"/>
</dbReference>
<protein>
    <submittedName>
        <fullName evidence="10">Spore germination protein B3</fullName>
    </submittedName>
</protein>
<evidence type="ECO:0000256" key="7">
    <source>
        <dbReference type="ARBA" id="ARBA00023288"/>
    </source>
</evidence>